<accession>A0A1F5WRG0</accession>
<dbReference type="PANTHER" id="PTHR34573">
    <property type="entry name" value="VKC DOMAIN-CONTAINING PROTEIN"/>
    <property type="match status" value="1"/>
</dbReference>
<dbReference type="CDD" id="cd12916">
    <property type="entry name" value="VKOR_1"/>
    <property type="match status" value="1"/>
</dbReference>
<evidence type="ECO:0000313" key="12">
    <source>
        <dbReference type="EMBL" id="OGF78184.1"/>
    </source>
</evidence>
<keyword evidence="6" id="KW-0560">Oxidoreductase</keyword>
<dbReference type="GO" id="GO:0016020">
    <property type="term" value="C:membrane"/>
    <property type="evidence" value="ECO:0007669"/>
    <property type="project" value="UniProtKB-SubCell"/>
</dbReference>
<feature type="transmembrane region" description="Helical" evidence="10">
    <location>
        <begin position="147"/>
        <end position="173"/>
    </location>
</feature>
<feature type="transmembrane region" description="Helical" evidence="10">
    <location>
        <begin position="86"/>
        <end position="107"/>
    </location>
</feature>
<keyword evidence="7 10" id="KW-0472">Membrane</keyword>
<comment type="caution">
    <text evidence="12">The sequence shown here is derived from an EMBL/GenBank/DDBJ whole genome shotgun (WGS) entry which is preliminary data.</text>
</comment>
<dbReference type="Gene3D" id="1.20.1440.130">
    <property type="entry name" value="VKOR domain"/>
    <property type="match status" value="1"/>
</dbReference>
<evidence type="ECO:0000256" key="3">
    <source>
        <dbReference type="ARBA" id="ARBA00022692"/>
    </source>
</evidence>
<dbReference type="Proteomes" id="UP000178425">
    <property type="component" value="Unassembled WGS sequence"/>
</dbReference>
<keyword evidence="4" id="KW-0874">Quinone</keyword>
<protein>
    <recommendedName>
        <fullName evidence="11">Vitamin K epoxide reductase domain-containing protein</fullName>
    </recommendedName>
</protein>
<evidence type="ECO:0000256" key="2">
    <source>
        <dbReference type="ARBA" id="ARBA00006214"/>
    </source>
</evidence>
<feature type="transmembrane region" description="Helical" evidence="10">
    <location>
        <begin position="34"/>
        <end position="54"/>
    </location>
</feature>
<feature type="domain" description="Vitamin K epoxide reductase" evidence="11">
    <location>
        <begin position="31"/>
        <end position="166"/>
    </location>
</feature>
<sequence>MSFVPANIFLYFFLLILGISGFFFAAIWPQAVGFYAFIVFASAGGFGTAFYIFYTKRYRKQLVCQVGSDCNAVINSRYSIFLGIALEYWGMFYYAVIAVSYGALIFAPFFFNGIFLAGLLLASAGAFLFSLYLLFAQAFLLRQWCIWCILSAMLSIVIFIVSLTGVGFAVAFLTEIATVIELVRVLGFVFGIGGATAVLFLFHKFLNNRDIDESEARSVKGISELIWFGLFLTLLGQFALFAADAGAPEFPAIFFIQTTALFIATISGAVLMIIFAPFLSAIPFNEEERSRTHPSLNSLRKPMFIVGSVALSSWYFAFIIGYATGYGPAVLFVVYALTLAMAVAAAVLWEKKIDA</sequence>
<evidence type="ECO:0000256" key="9">
    <source>
        <dbReference type="ARBA" id="ARBA00023284"/>
    </source>
</evidence>
<dbReference type="SMART" id="SM00756">
    <property type="entry name" value="VKc"/>
    <property type="match status" value="1"/>
</dbReference>
<feature type="transmembrane region" description="Helical" evidence="10">
    <location>
        <begin position="329"/>
        <end position="349"/>
    </location>
</feature>
<evidence type="ECO:0000256" key="6">
    <source>
        <dbReference type="ARBA" id="ARBA00023002"/>
    </source>
</evidence>
<dbReference type="InterPro" id="IPR038354">
    <property type="entry name" value="VKOR_sf"/>
</dbReference>
<evidence type="ECO:0000259" key="11">
    <source>
        <dbReference type="SMART" id="SM00756"/>
    </source>
</evidence>
<keyword evidence="8" id="KW-1015">Disulfide bond</keyword>
<feature type="transmembrane region" description="Helical" evidence="10">
    <location>
        <begin position="185"/>
        <end position="205"/>
    </location>
</feature>
<comment type="similarity">
    <text evidence="2">Belongs to the VKOR family.</text>
</comment>
<proteinExistence type="inferred from homology"/>
<keyword evidence="5 10" id="KW-1133">Transmembrane helix</keyword>
<keyword evidence="9" id="KW-0676">Redox-active center</keyword>
<evidence type="ECO:0000256" key="8">
    <source>
        <dbReference type="ARBA" id="ARBA00023157"/>
    </source>
</evidence>
<dbReference type="InterPro" id="IPR012932">
    <property type="entry name" value="VKOR"/>
</dbReference>
<dbReference type="AlphaFoldDB" id="A0A1F5WRG0"/>
<dbReference type="PANTHER" id="PTHR34573:SF1">
    <property type="entry name" value="VITAMIN K EPOXIDE REDUCTASE DOMAIN-CONTAINING PROTEIN"/>
    <property type="match status" value="1"/>
</dbReference>
<comment type="subcellular location">
    <subcellularLocation>
        <location evidence="1">Membrane</location>
        <topology evidence="1">Multi-pass membrane protein</topology>
    </subcellularLocation>
</comment>
<reference evidence="12 13" key="1">
    <citation type="journal article" date="2016" name="Nat. Commun.">
        <title>Thousands of microbial genomes shed light on interconnected biogeochemical processes in an aquifer system.</title>
        <authorList>
            <person name="Anantharaman K."/>
            <person name="Brown C.T."/>
            <person name="Hug L.A."/>
            <person name="Sharon I."/>
            <person name="Castelle C.J."/>
            <person name="Probst A.J."/>
            <person name="Thomas B.C."/>
            <person name="Singh A."/>
            <person name="Wilkins M.J."/>
            <person name="Karaoz U."/>
            <person name="Brodie E.L."/>
            <person name="Williams K.H."/>
            <person name="Hubbard S.S."/>
            <person name="Banfield J.F."/>
        </authorList>
    </citation>
    <scope>NUCLEOTIDE SEQUENCE [LARGE SCALE GENOMIC DNA]</scope>
</reference>
<evidence type="ECO:0000256" key="10">
    <source>
        <dbReference type="SAM" id="Phobius"/>
    </source>
</evidence>
<evidence type="ECO:0000256" key="7">
    <source>
        <dbReference type="ARBA" id="ARBA00023136"/>
    </source>
</evidence>
<evidence type="ECO:0000256" key="5">
    <source>
        <dbReference type="ARBA" id="ARBA00022989"/>
    </source>
</evidence>
<feature type="transmembrane region" description="Helical" evidence="10">
    <location>
        <begin position="303"/>
        <end position="323"/>
    </location>
</feature>
<evidence type="ECO:0000256" key="1">
    <source>
        <dbReference type="ARBA" id="ARBA00004141"/>
    </source>
</evidence>
<feature type="transmembrane region" description="Helical" evidence="10">
    <location>
        <begin position="9"/>
        <end position="28"/>
    </location>
</feature>
<name>A0A1F5WRG0_9BACT</name>
<evidence type="ECO:0000256" key="4">
    <source>
        <dbReference type="ARBA" id="ARBA00022719"/>
    </source>
</evidence>
<gene>
    <name evidence="12" type="ORF">A2W54_03710</name>
</gene>
<dbReference type="EMBL" id="MFHI01000032">
    <property type="protein sequence ID" value="OGF78184.1"/>
    <property type="molecule type" value="Genomic_DNA"/>
</dbReference>
<dbReference type="Pfam" id="PF07884">
    <property type="entry name" value="VKOR"/>
    <property type="match status" value="1"/>
</dbReference>
<dbReference type="InterPro" id="IPR044698">
    <property type="entry name" value="VKOR/LTO1"/>
</dbReference>
<feature type="transmembrane region" description="Helical" evidence="10">
    <location>
        <begin position="255"/>
        <end position="282"/>
    </location>
</feature>
<keyword evidence="3 10" id="KW-0812">Transmembrane</keyword>
<feature type="transmembrane region" description="Helical" evidence="10">
    <location>
        <begin position="113"/>
        <end position="135"/>
    </location>
</feature>
<dbReference type="GO" id="GO:0016491">
    <property type="term" value="F:oxidoreductase activity"/>
    <property type="evidence" value="ECO:0007669"/>
    <property type="project" value="UniProtKB-KW"/>
</dbReference>
<feature type="transmembrane region" description="Helical" evidence="10">
    <location>
        <begin position="225"/>
        <end position="243"/>
    </location>
</feature>
<evidence type="ECO:0000313" key="13">
    <source>
        <dbReference type="Proteomes" id="UP000178425"/>
    </source>
</evidence>
<organism evidence="12 13">
    <name type="scientific">Candidatus Giovannonibacteria bacterium RIFCSPHIGHO2_02_43_13</name>
    <dbReference type="NCBI Taxonomy" id="1798330"/>
    <lineage>
        <taxon>Bacteria</taxon>
        <taxon>Candidatus Giovannoniibacteriota</taxon>
    </lineage>
</organism>
<dbReference type="GO" id="GO:0048038">
    <property type="term" value="F:quinone binding"/>
    <property type="evidence" value="ECO:0007669"/>
    <property type="project" value="UniProtKB-KW"/>
</dbReference>